<dbReference type="InterPro" id="IPR006089">
    <property type="entry name" value="Acyl-CoA_DH_CS"/>
</dbReference>
<dbReference type="InterPro" id="IPR037069">
    <property type="entry name" value="AcylCoA_DH/ox_N_sf"/>
</dbReference>
<organism evidence="15 16">
    <name type="scientific">Shewanella youngdeokensis</name>
    <dbReference type="NCBI Taxonomy" id="2999068"/>
    <lineage>
        <taxon>Bacteria</taxon>
        <taxon>Pseudomonadati</taxon>
        <taxon>Pseudomonadota</taxon>
        <taxon>Gammaproteobacteria</taxon>
        <taxon>Alteromonadales</taxon>
        <taxon>Shewanellaceae</taxon>
        <taxon>Shewanella</taxon>
    </lineage>
</organism>
<comment type="pathway">
    <text evidence="2">Amino-acid degradation; L-leucine degradation; (S)-3-hydroxy-3-methylglutaryl-CoA from 3-isovaleryl-CoA: step 1/3.</text>
</comment>
<dbReference type="InterPro" id="IPR046373">
    <property type="entry name" value="Acyl-CoA_Oxase/DH_mid-dom_sf"/>
</dbReference>
<evidence type="ECO:0000256" key="9">
    <source>
        <dbReference type="ARBA" id="ARBA00023002"/>
    </source>
</evidence>
<dbReference type="InterPro" id="IPR013786">
    <property type="entry name" value="AcylCoA_DH/ox_N"/>
</dbReference>
<keyword evidence="7 11" id="KW-0274">FAD</keyword>
<evidence type="ECO:0000256" key="7">
    <source>
        <dbReference type="ARBA" id="ARBA00022827"/>
    </source>
</evidence>
<dbReference type="PROSITE" id="PS00073">
    <property type="entry name" value="ACYL_COA_DH_2"/>
    <property type="match status" value="1"/>
</dbReference>
<evidence type="ECO:0000256" key="11">
    <source>
        <dbReference type="RuleBase" id="RU362125"/>
    </source>
</evidence>
<dbReference type="Pfam" id="PF00441">
    <property type="entry name" value="Acyl-CoA_dh_1"/>
    <property type="match status" value="1"/>
</dbReference>
<dbReference type="InterPro" id="IPR034183">
    <property type="entry name" value="IVD"/>
</dbReference>
<keyword evidence="9 11" id="KW-0560">Oxidoreductase</keyword>
<dbReference type="SUPFAM" id="SSF56645">
    <property type="entry name" value="Acyl-CoA dehydrogenase NM domain-like"/>
    <property type="match status" value="1"/>
</dbReference>
<keyword evidence="8" id="KW-0809">Transit peptide</keyword>
<evidence type="ECO:0000256" key="10">
    <source>
        <dbReference type="ARBA" id="ARBA00052875"/>
    </source>
</evidence>
<evidence type="ECO:0000256" key="4">
    <source>
        <dbReference type="ARBA" id="ARBA00012044"/>
    </source>
</evidence>
<keyword evidence="16" id="KW-1185">Reference proteome</keyword>
<dbReference type="CDD" id="cd01156">
    <property type="entry name" value="IVD"/>
    <property type="match status" value="1"/>
</dbReference>
<evidence type="ECO:0000256" key="3">
    <source>
        <dbReference type="ARBA" id="ARBA00009347"/>
    </source>
</evidence>
<dbReference type="SUPFAM" id="SSF47203">
    <property type="entry name" value="Acyl-CoA dehydrogenase C-terminal domain-like"/>
    <property type="match status" value="1"/>
</dbReference>
<feature type="domain" description="Acyl-CoA dehydrogenase/oxidase N-terminal" evidence="14">
    <location>
        <begin position="14"/>
        <end position="125"/>
    </location>
</feature>
<protein>
    <recommendedName>
        <fullName evidence="5">Isovaleryl-CoA dehydrogenase, mitochondrial</fullName>
        <ecNumber evidence="4">1.3.8.4</ecNumber>
    </recommendedName>
</protein>
<evidence type="ECO:0000256" key="6">
    <source>
        <dbReference type="ARBA" id="ARBA00022630"/>
    </source>
</evidence>
<keyword evidence="6 11" id="KW-0285">Flavoprotein</keyword>
<evidence type="ECO:0000313" key="16">
    <source>
        <dbReference type="Proteomes" id="UP001529491"/>
    </source>
</evidence>
<reference evidence="15 16" key="1">
    <citation type="submission" date="2023-10" db="EMBL/GenBank/DDBJ databases">
        <title>Complete genome sequence of Shewanella sp. DAU334.</title>
        <authorList>
            <person name="Lee Y.-S."/>
            <person name="Jeong H.-R."/>
            <person name="Hwang E.-J."/>
            <person name="Choi Y.-L."/>
            <person name="Kim G.-D."/>
        </authorList>
    </citation>
    <scope>NUCLEOTIDE SEQUENCE [LARGE SCALE GENOMIC DNA]</scope>
    <source>
        <strain evidence="15 16">DAU334</strain>
    </source>
</reference>
<dbReference type="InterPro" id="IPR036250">
    <property type="entry name" value="AcylCo_DH-like_C"/>
</dbReference>
<sequence length="389" mass="42155">MTQLYSSLNFNLGEDIDMLRDAVQHFAANEIAPIAAKTDTDNAFPNPLWPVLGDMGLLGITVPEQYGGADMGYLAHVVAMEEVSRASAAIGLSYGAHSNLCVNQINRNGNEQQKAQYLPKLITGEHIGALAMSEPSAGSDVVSMKLHARKAGDKFILNGNKMWITNGPDAHTYVIYAKTDLDKAAHGITAFIVERGYKGFSQAQKLDKLGMRGSNTCELVFEDCEVPEDNILGGLNNGVKVLMSGLDYERVVLSGGPLGIMTACMDIVMPYIHEREQFGQSIGQFQLVQGKLADMYTAMNAAKSYVYNVAKSCDRGEATRKDAAGAILYSAELATKMALDAIQLLGGNGYVNDYATGRLLRDAKLYEIGAGTSEIRRMLIGRELFNESK</sequence>
<dbReference type="RefSeq" id="WP_310471812.1">
    <property type="nucleotide sequence ID" value="NZ_CP136522.1"/>
</dbReference>
<evidence type="ECO:0000256" key="2">
    <source>
        <dbReference type="ARBA" id="ARBA00004898"/>
    </source>
</evidence>
<comment type="catalytic activity">
    <reaction evidence="10">
        <text>3-methylbutanoyl-CoA + oxidized [electron-transfer flavoprotein] + H(+) = 3-methylbut-2-enoyl-CoA + reduced [electron-transfer flavoprotein]</text>
        <dbReference type="Rhea" id="RHEA:12276"/>
        <dbReference type="Rhea" id="RHEA-COMP:10685"/>
        <dbReference type="Rhea" id="RHEA-COMP:10686"/>
        <dbReference type="ChEBI" id="CHEBI:15378"/>
        <dbReference type="ChEBI" id="CHEBI:57344"/>
        <dbReference type="ChEBI" id="CHEBI:57345"/>
        <dbReference type="ChEBI" id="CHEBI:57692"/>
        <dbReference type="ChEBI" id="CHEBI:58307"/>
        <dbReference type="EC" id="1.3.8.4"/>
    </reaction>
</comment>
<dbReference type="Pfam" id="PF02771">
    <property type="entry name" value="Acyl-CoA_dh_N"/>
    <property type="match status" value="1"/>
</dbReference>
<comment type="similarity">
    <text evidence="3 11">Belongs to the acyl-CoA dehydrogenase family.</text>
</comment>
<dbReference type="EC" id="1.3.8.4" evidence="4"/>
<accession>A0ABZ0JVG5</accession>
<dbReference type="Gene3D" id="2.40.110.10">
    <property type="entry name" value="Butyryl-CoA Dehydrogenase, subunit A, domain 2"/>
    <property type="match status" value="1"/>
</dbReference>
<dbReference type="PANTHER" id="PTHR43884">
    <property type="entry name" value="ACYL-COA DEHYDROGENASE"/>
    <property type="match status" value="1"/>
</dbReference>
<feature type="domain" description="Acyl-CoA dehydrogenase/oxidase C-terminal" evidence="12">
    <location>
        <begin position="236"/>
        <end position="384"/>
    </location>
</feature>
<comment type="cofactor">
    <cofactor evidence="1 11">
        <name>FAD</name>
        <dbReference type="ChEBI" id="CHEBI:57692"/>
    </cofactor>
</comment>
<dbReference type="Pfam" id="PF02770">
    <property type="entry name" value="Acyl-CoA_dh_M"/>
    <property type="match status" value="1"/>
</dbReference>
<evidence type="ECO:0000256" key="8">
    <source>
        <dbReference type="ARBA" id="ARBA00022946"/>
    </source>
</evidence>
<dbReference type="PIRSF" id="PIRSF016578">
    <property type="entry name" value="HsaA"/>
    <property type="match status" value="1"/>
</dbReference>
<dbReference type="InterPro" id="IPR006091">
    <property type="entry name" value="Acyl-CoA_Oxase/DH_mid-dom"/>
</dbReference>
<dbReference type="PANTHER" id="PTHR43884:SF12">
    <property type="entry name" value="ISOVALERYL-COA DEHYDROGENASE, MITOCHONDRIAL-RELATED"/>
    <property type="match status" value="1"/>
</dbReference>
<evidence type="ECO:0000256" key="5">
    <source>
        <dbReference type="ARBA" id="ARBA00018258"/>
    </source>
</evidence>
<dbReference type="PROSITE" id="PS00072">
    <property type="entry name" value="ACYL_COA_DH_1"/>
    <property type="match status" value="1"/>
</dbReference>
<name>A0ABZ0JVG5_9GAMM</name>
<feature type="domain" description="Acyl-CoA oxidase/dehydrogenase middle" evidence="13">
    <location>
        <begin position="129"/>
        <end position="224"/>
    </location>
</feature>
<dbReference type="InterPro" id="IPR009100">
    <property type="entry name" value="AcylCoA_DH/oxidase_NM_dom_sf"/>
</dbReference>
<dbReference type="EMBL" id="CP136522">
    <property type="protein sequence ID" value="WOT04183.1"/>
    <property type="molecule type" value="Genomic_DNA"/>
</dbReference>
<evidence type="ECO:0000259" key="14">
    <source>
        <dbReference type="Pfam" id="PF02771"/>
    </source>
</evidence>
<evidence type="ECO:0000313" key="15">
    <source>
        <dbReference type="EMBL" id="WOT04183.1"/>
    </source>
</evidence>
<proteinExistence type="inferred from homology"/>
<dbReference type="Gene3D" id="1.10.540.10">
    <property type="entry name" value="Acyl-CoA dehydrogenase/oxidase, N-terminal domain"/>
    <property type="match status" value="1"/>
</dbReference>
<gene>
    <name evidence="15" type="ORF">RGE70_12680</name>
</gene>
<evidence type="ECO:0000256" key="1">
    <source>
        <dbReference type="ARBA" id="ARBA00001974"/>
    </source>
</evidence>
<evidence type="ECO:0000259" key="13">
    <source>
        <dbReference type="Pfam" id="PF02770"/>
    </source>
</evidence>
<dbReference type="Gene3D" id="1.20.140.10">
    <property type="entry name" value="Butyryl-CoA Dehydrogenase, subunit A, domain 3"/>
    <property type="match status" value="1"/>
</dbReference>
<dbReference type="Proteomes" id="UP001529491">
    <property type="component" value="Chromosome"/>
</dbReference>
<dbReference type="InterPro" id="IPR009075">
    <property type="entry name" value="AcylCo_DH/oxidase_C"/>
</dbReference>
<evidence type="ECO:0000259" key="12">
    <source>
        <dbReference type="Pfam" id="PF00441"/>
    </source>
</evidence>